<protein>
    <submittedName>
        <fullName evidence="1">Cesa5</fullName>
    </submittedName>
</protein>
<dbReference type="AlphaFoldDB" id="A0A0A9CII6"/>
<evidence type="ECO:0000313" key="1">
    <source>
        <dbReference type="EMBL" id="JAD75396.1"/>
    </source>
</evidence>
<organism evidence="1">
    <name type="scientific">Arundo donax</name>
    <name type="common">Giant reed</name>
    <name type="synonym">Donax arundinaceus</name>
    <dbReference type="NCBI Taxonomy" id="35708"/>
    <lineage>
        <taxon>Eukaryota</taxon>
        <taxon>Viridiplantae</taxon>
        <taxon>Streptophyta</taxon>
        <taxon>Embryophyta</taxon>
        <taxon>Tracheophyta</taxon>
        <taxon>Spermatophyta</taxon>
        <taxon>Magnoliopsida</taxon>
        <taxon>Liliopsida</taxon>
        <taxon>Poales</taxon>
        <taxon>Poaceae</taxon>
        <taxon>PACMAD clade</taxon>
        <taxon>Arundinoideae</taxon>
        <taxon>Arundineae</taxon>
        <taxon>Arundo</taxon>
    </lineage>
</organism>
<sequence>MHPCAFLLPHKMEQPASPKPLPKASPDLVKKASSCASAAGAYPPCCRHPGAIVAQPRLVLFQSGSFGDWYEGFCCSFFPCCARMCEEIGEAWGIGSSSLPATSAGSRCADPAMSTSARTASRRACSARPSTSATRGALRYAVSKVRMLMLTMGVTATTQHLATKIRSRKLLRECSPGA</sequence>
<reference evidence="1" key="1">
    <citation type="submission" date="2014-09" db="EMBL/GenBank/DDBJ databases">
        <authorList>
            <person name="Magalhaes I.L.F."/>
            <person name="Oliveira U."/>
            <person name="Santos F.R."/>
            <person name="Vidigal T.H.D.A."/>
            <person name="Brescovit A.D."/>
            <person name="Santos A.J."/>
        </authorList>
    </citation>
    <scope>NUCLEOTIDE SEQUENCE</scope>
    <source>
        <tissue evidence="1">Shoot tissue taken approximately 20 cm above the soil surface</tissue>
    </source>
</reference>
<dbReference type="EMBL" id="GBRH01222499">
    <property type="protein sequence ID" value="JAD75396.1"/>
    <property type="molecule type" value="Transcribed_RNA"/>
</dbReference>
<reference evidence="1" key="2">
    <citation type="journal article" date="2015" name="Data Brief">
        <title>Shoot transcriptome of the giant reed, Arundo donax.</title>
        <authorList>
            <person name="Barrero R.A."/>
            <person name="Guerrero F.D."/>
            <person name="Moolhuijzen P."/>
            <person name="Goolsby J.A."/>
            <person name="Tidwell J."/>
            <person name="Bellgard S.E."/>
            <person name="Bellgard M.I."/>
        </authorList>
    </citation>
    <scope>NUCLEOTIDE SEQUENCE</scope>
    <source>
        <tissue evidence="1">Shoot tissue taken approximately 20 cm above the soil surface</tissue>
    </source>
</reference>
<accession>A0A0A9CII6</accession>
<proteinExistence type="predicted"/>
<name>A0A0A9CII6_ARUDO</name>